<evidence type="ECO:0000256" key="1">
    <source>
        <dbReference type="ARBA" id="ARBA00022670"/>
    </source>
</evidence>
<keyword evidence="5" id="KW-0482">Metalloprotease</keyword>
<dbReference type="Proteomes" id="UP001321908">
    <property type="component" value="Chromosome"/>
</dbReference>
<keyword evidence="8" id="KW-0808">Transferase</keyword>
<dbReference type="Pfam" id="PF00899">
    <property type="entry name" value="ThiF"/>
    <property type="match status" value="1"/>
</dbReference>
<gene>
    <name evidence="8" type="ORF">SR908_09640</name>
</gene>
<keyword evidence="1" id="KW-0645">Protease</keyword>
<evidence type="ECO:0000259" key="7">
    <source>
        <dbReference type="Pfam" id="PF14464"/>
    </source>
</evidence>
<dbReference type="InterPro" id="IPR000594">
    <property type="entry name" value="ThiF_NAD_FAD-bd"/>
</dbReference>
<dbReference type="GO" id="GO:0016779">
    <property type="term" value="F:nucleotidyltransferase activity"/>
    <property type="evidence" value="ECO:0007669"/>
    <property type="project" value="UniProtKB-KW"/>
</dbReference>
<dbReference type="Pfam" id="PF14457">
    <property type="entry name" value="Prok-E2_A"/>
    <property type="match status" value="1"/>
</dbReference>
<accession>A0ABZ0Y8Z3</accession>
<evidence type="ECO:0000256" key="5">
    <source>
        <dbReference type="ARBA" id="ARBA00023049"/>
    </source>
</evidence>
<evidence type="ECO:0000256" key="2">
    <source>
        <dbReference type="ARBA" id="ARBA00022723"/>
    </source>
</evidence>
<feature type="domain" description="JAB" evidence="7">
    <location>
        <begin position="625"/>
        <end position="739"/>
    </location>
</feature>
<dbReference type="Pfam" id="PF14464">
    <property type="entry name" value="Prok-JAB"/>
    <property type="match status" value="1"/>
</dbReference>
<reference evidence="8 9" key="1">
    <citation type="submission" date="2023-11" db="EMBL/GenBank/DDBJ databases">
        <title>MicrobeMod: A computational toolkit for identifying prokaryotic methylation and restriction-modification with nanopore sequencing.</title>
        <authorList>
            <person name="Crits-Christoph A."/>
            <person name="Kang S.C."/>
            <person name="Lee H."/>
            <person name="Ostrov N."/>
        </authorList>
    </citation>
    <scope>NUCLEOTIDE SEQUENCE [LARGE SCALE GENOMIC DNA]</scope>
    <source>
        <strain evidence="8 9">ATCC 43984</strain>
    </source>
</reference>
<dbReference type="InterPro" id="IPR035985">
    <property type="entry name" value="Ubiquitin-activating_enz"/>
</dbReference>
<dbReference type="EMBL" id="CP140151">
    <property type="protein sequence ID" value="WQH07760.1"/>
    <property type="molecule type" value="Genomic_DNA"/>
</dbReference>
<dbReference type="Gene3D" id="3.40.140.10">
    <property type="entry name" value="Cytidine Deaminase, domain 2"/>
    <property type="match status" value="1"/>
</dbReference>
<keyword evidence="3" id="KW-0378">Hydrolase</keyword>
<dbReference type="SUPFAM" id="SSF69572">
    <property type="entry name" value="Activating enzymes of the ubiquitin-like proteins"/>
    <property type="match status" value="1"/>
</dbReference>
<keyword evidence="8" id="KW-0548">Nucleotidyltransferase</keyword>
<dbReference type="InterPro" id="IPR028090">
    <property type="entry name" value="JAB_dom_prok"/>
</dbReference>
<dbReference type="RefSeq" id="WP_322527343.1">
    <property type="nucleotide sequence ID" value="NZ_CP140151.1"/>
</dbReference>
<keyword evidence="9" id="KW-1185">Reference proteome</keyword>
<evidence type="ECO:0000313" key="9">
    <source>
        <dbReference type="Proteomes" id="UP001321908"/>
    </source>
</evidence>
<protein>
    <submittedName>
        <fullName evidence="8">ThiF family adenylyltransferase</fullName>
    </submittedName>
</protein>
<feature type="domain" description="THIF-type NAD/FAD binding fold" evidence="6">
    <location>
        <begin position="364"/>
        <end position="491"/>
    </location>
</feature>
<name>A0ABZ0Y8Z3_9GAMM</name>
<keyword evidence="2" id="KW-0479">Metal-binding</keyword>
<evidence type="ECO:0000259" key="6">
    <source>
        <dbReference type="Pfam" id="PF00899"/>
    </source>
</evidence>
<organism evidence="8 9">
    <name type="scientific">Chromohalobacter canadensis</name>
    <dbReference type="NCBI Taxonomy" id="141389"/>
    <lineage>
        <taxon>Bacteria</taxon>
        <taxon>Pseudomonadati</taxon>
        <taxon>Pseudomonadota</taxon>
        <taxon>Gammaproteobacteria</taxon>
        <taxon>Oceanospirillales</taxon>
        <taxon>Halomonadaceae</taxon>
        <taxon>Chromohalobacter</taxon>
    </lineage>
</organism>
<evidence type="ECO:0000313" key="8">
    <source>
        <dbReference type="EMBL" id="WQH07760.1"/>
    </source>
</evidence>
<evidence type="ECO:0000256" key="3">
    <source>
        <dbReference type="ARBA" id="ARBA00022801"/>
    </source>
</evidence>
<dbReference type="SUPFAM" id="SSF102712">
    <property type="entry name" value="JAB1/MPN domain"/>
    <property type="match status" value="1"/>
</dbReference>
<sequence length="773" mass="84275">MDIDAWLNGCGEAVAATDLTYPAAQALVAFVEQYAGHLATIVEGRRGEEREIVVLDFQTGRPQKSAHPIKRVERVGVFFTHDEGMPLVFMLRADFPDTEHQQLTPEGIPRAICIDDRPWAEARLTWTTAELVERILSWLKRAGHGELHDARQPLDPLLFGSLLSFIISRDVLHRADELDLVALHDADQGQILRVRPAQPGERPNEQIEPICFIAYSIPPENMRRLQFAPETLGSLADMLEVRGIDLFKDLRTRFSEWVLQAEEVPWRVLSRFAVIVEMPVIAPDGSPQDGTDLRAFVTDQSVGDIAVALGIALKAERSDEGSRVGYTSAVVPGPQETDTLRAITAQSAEIHYEFDRRLATQLSGRHNTDERKAVMVGAGAIGSHVAECLGREGRFSWTVIDDDRLLPHNIARHTGRDCDVTKSKAELVAAQLENTIHESGQVARGLAADVMTAGDCREEIDRTLGSADIIIDATASVLAARYLSDHSTSARRASVFFNPSGESAVLIAEPADRSVTLRDLEAQYLGLVARDDRLNGHLSAGDGTYAYTGACRAITNLIPESRVVALSGLVSSGFGRAVDQDAGAVRIWSMSEAGAVTLVESAAEPVKRFKAGDWTIAIDHGLIERIQVMRDDQLPAETGGVLSGVVDIPAKCIHLVNAAPAPADSKGSATGFVRGMSGVEGYLDYVSERTRGQVRYIGEWHSHPPGSESAPSPTDLVQMDWLATVFDMDTLPALMLIAGEHDISIILANTDAEQVDERQNSRVRIGVGSRMIR</sequence>
<evidence type="ECO:0000256" key="4">
    <source>
        <dbReference type="ARBA" id="ARBA00022833"/>
    </source>
</evidence>
<dbReference type="Gene3D" id="3.40.50.720">
    <property type="entry name" value="NAD(P)-binding Rossmann-like Domain"/>
    <property type="match status" value="1"/>
</dbReference>
<proteinExistence type="predicted"/>
<keyword evidence="4" id="KW-0862">Zinc</keyword>
<dbReference type="InterPro" id="IPR032865">
    <property type="entry name" value="Prok-E2_A"/>
</dbReference>